<name>A0A7S0W0Z9_9CRYP</name>
<reference evidence="2" key="1">
    <citation type="submission" date="2021-01" db="EMBL/GenBank/DDBJ databases">
        <authorList>
            <person name="Corre E."/>
            <person name="Pelletier E."/>
            <person name="Niang G."/>
            <person name="Scheremetjew M."/>
            <person name="Finn R."/>
            <person name="Kale V."/>
            <person name="Holt S."/>
            <person name="Cochrane G."/>
            <person name="Meng A."/>
            <person name="Brown T."/>
            <person name="Cohen L."/>
        </authorList>
    </citation>
    <scope>NUCLEOTIDE SEQUENCE</scope>
    <source>
        <strain evidence="2">CCMP443</strain>
    </source>
</reference>
<dbReference type="AlphaFoldDB" id="A0A7S0W0Z9"/>
<sequence>MAYKSMNGMEFQRGGSFAIQKKEKETPQLLRSQSLNMAQGIKMSVDSLYNHGVRYHKVEKNNELAEASFRAAISRKEDHIPSLVGLGSLLKELGRQEEADEFLHRATGLIMCPATLPGEAKIRRIAEARSNSSKALLPPRKENIAADGANLVPLGGSPRTAGASKPPPVPVRMGSMKAILAMNDVMGDVTNKRSASNPGRLL</sequence>
<dbReference type="EMBL" id="HBFN01027670">
    <property type="protein sequence ID" value="CAD8802276.1"/>
    <property type="molecule type" value="Transcribed_RNA"/>
</dbReference>
<organism evidence="2">
    <name type="scientific">Hemiselmis tepida</name>
    <dbReference type="NCBI Taxonomy" id="464990"/>
    <lineage>
        <taxon>Eukaryota</taxon>
        <taxon>Cryptophyceae</taxon>
        <taxon>Cryptomonadales</taxon>
        <taxon>Hemiselmidaceae</taxon>
        <taxon>Hemiselmis</taxon>
    </lineage>
</organism>
<evidence type="ECO:0000313" key="2">
    <source>
        <dbReference type="EMBL" id="CAD8802276.1"/>
    </source>
</evidence>
<dbReference type="SUPFAM" id="SSF48452">
    <property type="entry name" value="TPR-like"/>
    <property type="match status" value="1"/>
</dbReference>
<accession>A0A7S0W0Z9</accession>
<proteinExistence type="predicted"/>
<evidence type="ECO:0000256" key="1">
    <source>
        <dbReference type="SAM" id="MobiDB-lite"/>
    </source>
</evidence>
<dbReference type="Gene3D" id="1.25.40.10">
    <property type="entry name" value="Tetratricopeptide repeat domain"/>
    <property type="match status" value="1"/>
</dbReference>
<feature type="region of interest" description="Disordered" evidence="1">
    <location>
        <begin position="149"/>
        <end position="169"/>
    </location>
</feature>
<protein>
    <submittedName>
        <fullName evidence="2">Uncharacterized protein</fullName>
    </submittedName>
</protein>
<gene>
    <name evidence="2" type="ORF">HTEP1355_LOCUS15952</name>
</gene>
<dbReference type="InterPro" id="IPR011990">
    <property type="entry name" value="TPR-like_helical_dom_sf"/>
</dbReference>